<sequence length="183" mass="19851">MTGMSAGADEGGPFDAFLRREATAGLALPPGRLSATEAVLHLHRAANAVRQHVEQEVLRPRQLTWTGFVVLRTVWAARRIETRHVAEQAGISKATLTGVVDTLSGRGLVKRTIHPDDGRLVVLQLTRGGHRLLRELLPESQHAEAYALSFLEPAELSRITAALRGLVDHLERRGRGGPALSDG</sequence>
<dbReference type="SUPFAM" id="SSF46785">
    <property type="entry name" value="Winged helix' DNA-binding domain"/>
    <property type="match status" value="1"/>
</dbReference>
<dbReference type="RefSeq" id="WP_223102241.1">
    <property type="nucleotide sequence ID" value="NZ_CP061913.1"/>
</dbReference>
<dbReference type="Gene3D" id="1.10.10.10">
    <property type="entry name" value="Winged helix-like DNA-binding domain superfamily/Winged helix DNA-binding domain"/>
    <property type="match status" value="1"/>
</dbReference>
<keyword evidence="3" id="KW-1185">Reference proteome</keyword>
<dbReference type="EMBL" id="JBHMCA010000046">
    <property type="protein sequence ID" value="MFB9446216.1"/>
    <property type="molecule type" value="Genomic_DNA"/>
</dbReference>
<dbReference type="InterPro" id="IPR036390">
    <property type="entry name" value="WH_DNA-bd_sf"/>
</dbReference>
<protein>
    <submittedName>
        <fullName evidence="2">MarR family winged helix-turn-helix transcriptional regulator</fullName>
    </submittedName>
</protein>
<accession>A0ABV5MBI1</accession>
<dbReference type="InterPro" id="IPR039422">
    <property type="entry name" value="MarR/SlyA-like"/>
</dbReference>
<reference evidence="2 3" key="1">
    <citation type="submission" date="2024-09" db="EMBL/GenBank/DDBJ databases">
        <authorList>
            <person name="Sun Q."/>
            <person name="Mori K."/>
        </authorList>
    </citation>
    <scope>NUCLEOTIDE SEQUENCE [LARGE SCALE GENOMIC DNA]</scope>
    <source>
        <strain evidence="2 3">JCM 3307</strain>
    </source>
</reference>
<proteinExistence type="predicted"/>
<organism evidence="2 3">
    <name type="scientific">Dactylosporangium vinaceum</name>
    <dbReference type="NCBI Taxonomy" id="53362"/>
    <lineage>
        <taxon>Bacteria</taxon>
        <taxon>Bacillati</taxon>
        <taxon>Actinomycetota</taxon>
        <taxon>Actinomycetes</taxon>
        <taxon>Micromonosporales</taxon>
        <taxon>Micromonosporaceae</taxon>
        <taxon>Dactylosporangium</taxon>
    </lineage>
</organism>
<comment type="caution">
    <text evidence="2">The sequence shown here is derived from an EMBL/GenBank/DDBJ whole genome shotgun (WGS) entry which is preliminary data.</text>
</comment>
<gene>
    <name evidence="2" type="ORF">ACFFTR_24300</name>
</gene>
<dbReference type="Pfam" id="PF01047">
    <property type="entry name" value="MarR"/>
    <property type="match status" value="1"/>
</dbReference>
<evidence type="ECO:0000313" key="3">
    <source>
        <dbReference type="Proteomes" id="UP001589608"/>
    </source>
</evidence>
<evidence type="ECO:0000259" key="1">
    <source>
        <dbReference type="PROSITE" id="PS50995"/>
    </source>
</evidence>
<dbReference type="InterPro" id="IPR000835">
    <property type="entry name" value="HTH_MarR-typ"/>
</dbReference>
<feature type="domain" description="HTH marR-type" evidence="1">
    <location>
        <begin position="35"/>
        <end position="168"/>
    </location>
</feature>
<dbReference type="Proteomes" id="UP001589608">
    <property type="component" value="Unassembled WGS sequence"/>
</dbReference>
<name>A0ABV5MBI1_9ACTN</name>
<dbReference type="PROSITE" id="PS50995">
    <property type="entry name" value="HTH_MARR_2"/>
    <property type="match status" value="1"/>
</dbReference>
<dbReference type="PANTHER" id="PTHR33164">
    <property type="entry name" value="TRANSCRIPTIONAL REGULATOR, MARR FAMILY"/>
    <property type="match status" value="1"/>
</dbReference>
<dbReference type="SMART" id="SM00347">
    <property type="entry name" value="HTH_MARR"/>
    <property type="match status" value="1"/>
</dbReference>
<dbReference type="PANTHER" id="PTHR33164:SF43">
    <property type="entry name" value="HTH-TYPE TRANSCRIPTIONAL REPRESSOR YETL"/>
    <property type="match status" value="1"/>
</dbReference>
<dbReference type="InterPro" id="IPR036388">
    <property type="entry name" value="WH-like_DNA-bd_sf"/>
</dbReference>
<evidence type="ECO:0000313" key="2">
    <source>
        <dbReference type="EMBL" id="MFB9446216.1"/>
    </source>
</evidence>